<evidence type="ECO:0000256" key="1">
    <source>
        <dbReference type="SAM" id="Phobius"/>
    </source>
</evidence>
<organism evidence="2 3">
    <name type="scientific">Methylogaea oryzae</name>
    <dbReference type="NCBI Taxonomy" id="1295382"/>
    <lineage>
        <taxon>Bacteria</taxon>
        <taxon>Pseudomonadati</taxon>
        <taxon>Pseudomonadota</taxon>
        <taxon>Gammaproteobacteria</taxon>
        <taxon>Methylococcales</taxon>
        <taxon>Methylococcaceae</taxon>
        <taxon>Methylogaea</taxon>
    </lineage>
</organism>
<feature type="transmembrane region" description="Helical" evidence="1">
    <location>
        <begin position="42"/>
        <end position="61"/>
    </location>
</feature>
<sequence length="71" mass="7802">MTVEQARWGEFLKRLRIAVSALTGFLAGKWLAQSMGHHESEFFIGGFLLGSAAIQLLYLAAGKLRRKSPAP</sequence>
<dbReference type="KEGG" id="moz:MoryE10_33920"/>
<name>A0A8D4VS02_9GAMM</name>
<gene>
    <name evidence="2" type="ORF">MoryE10_33920</name>
</gene>
<proteinExistence type="predicted"/>
<accession>A0A8D4VS02</accession>
<dbReference type="AlphaFoldDB" id="A0A8D4VS02"/>
<dbReference type="EMBL" id="AP019782">
    <property type="protein sequence ID" value="BBL72786.1"/>
    <property type="molecule type" value="Genomic_DNA"/>
</dbReference>
<dbReference type="RefSeq" id="WP_054772532.1">
    <property type="nucleotide sequence ID" value="NZ_AP019782.1"/>
</dbReference>
<keyword evidence="1" id="KW-0812">Transmembrane</keyword>
<evidence type="ECO:0000313" key="2">
    <source>
        <dbReference type="EMBL" id="BBL72786.1"/>
    </source>
</evidence>
<feature type="transmembrane region" description="Helical" evidence="1">
    <location>
        <begin position="17"/>
        <end position="36"/>
    </location>
</feature>
<keyword evidence="1" id="KW-0472">Membrane</keyword>
<keyword evidence="3" id="KW-1185">Reference proteome</keyword>
<dbReference type="Proteomes" id="UP000824988">
    <property type="component" value="Chromosome"/>
</dbReference>
<protein>
    <submittedName>
        <fullName evidence="2">Uncharacterized protein</fullName>
    </submittedName>
</protein>
<reference evidence="2" key="1">
    <citation type="submission" date="2019-06" db="EMBL/GenBank/DDBJ databases">
        <title>Complete genome sequence of Methylogaea oryzae strain JCM16910.</title>
        <authorList>
            <person name="Asakawa S."/>
        </authorList>
    </citation>
    <scope>NUCLEOTIDE SEQUENCE</scope>
    <source>
        <strain evidence="2">E10</strain>
    </source>
</reference>
<evidence type="ECO:0000313" key="3">
    <source>
        <dbReference type="Proteomes" id="UP000824988"/>
    </source>
</evidence>
<keyword evidence="1" id="KW-1133">Transmembrane helix</keyword>